<dbReference type="InterPro" id="IPR035906">
    <property type="entry name" value="MetI-like_sf"/>
</dbReference>
<keyword evidence="4 7" id="KW-0812">Transmembrane</keyword>
<evidence type="ECO:0000256" key="3">
    <source>
        <dbReference type="ARBA" id="ARBA00022475"/>
    </source>
</evidence>
<dbReference type="InterPro" id="IPR000515">
    <property type="entry name" value="MetI-like"/>
</dbReference>
<keyword evidence="6 7" id="KW-0472">Membrane</keyword>
<name>A0A7Z0D4M3_9MICO</name>
<keyword evidence="3" id="KW-1003">Cell membrane</keyword>
<evidence type="ECO:0000256" key="7">
    <source>
        <dbReference type="RuleBase" id="RU363032"/>
    </source>
</evidence>
<dbReference type="PANTHER" id="PTHR43163:SF6">
    <property type="entry name" value="DIPEPTIDE TRANSPORT SYSTEM PERMEASE PROTEIN DPPB-RELATED"/>
    <property type="match status" value="1"/>
</dbReference>
<evidence type="ECO:0000256" key="5">
    <source>
        <dbReference type="ARBA" id="ARBA00022989"/>
    </source>
</evidence>
<dbReference type="PROSITE" id="PS50928">
    <property type="entry name" value="ABC_TM1"/>
    <property type="match status" value="1"/>
</dbReference>
<dbReference type="RefSeq" id="WP_179429067.1">
    <property type="nucleotide sequence ID" value="NZ_JACBZP010000001.1"/>
</dbReference>
<evidence type="ECO:0000259" key="8">
    <source>
        <dbReference type="PROSITE" id="PS50928"/>
    </source>
</evidence>
<dbReference type="Proteomes" id="UP000539111">
    <property type="component" value="Unassembled WGS sequence"/>
</dbReference>
<keyword evidence="10" id="KW-1185">Reference proteome</keyword>
<dbReference type="GO" id="GO:0005886">
    <property type="term" value="C:plasma membrane"/>
    <property type="evidence" value="ECO:0007669"/>
    <property type="project" value="UniProtKB-SubCell"/>
</dbReference>
<gene>
    <name evidence="9" type="ORF">BJY26_003076</name>
</gene>
<evidence type="ECO:0000256" key="2">
    <source>
        <dbReference type="ARBA" id="ARBA00022448"/>
    </source>
</evidence>
<evidence type="ECO:0000256" key="4">
    <source>
        <dbReference type="ARBA" id="ARBA00022692"/>
    </source>
</evidence>
<proteinExistence type="inferred from homology"/>
<feature type="transmembrane region" description="Helical" evidence="7">
    <location>
        <begin position="9"/>
        <end position="30"/>
    </location>
</feature>
<dbReference type="AlphaFoldDB" id="A0A7Z0D4M3"/>
<evidence type="ECO:0000313" key="10">
    <source>
        <dbReference type="Proteomes" id="UP000539111"/>
    </source>
</evidence>
<dbReference type="SUPFAM" id="SSF161098">
    <property type="entry name" value="MetI-like"/>
    <property type="match status" value="1"/>
</dbReference>
<comment type="similarity">
    <text evidence="7">Belongs to the binding-protein-dependent transport system permease family.</text>
</comment>
<sequence length="315" mass="33813">MTQFISKRIGVGIGLTFLVLTLIFLAIHMVPGDPAAILLSSSGSSAPSPQAIHKMRVLLGLNEPLGVQFWDFLRHTVTGNLGTSYVDGQSVSQAVAERLPRSLELIVFATVIAVFVGVTLGTLAARAGGVIDSVITMLSSIGIALPVFVAGVLLILFFGIQLNWLPAGGYVGWSDPIAHLKLLILPSVTLALPFIANVARMTRSSVLEVQQRDWVRTAAAFGLHPFQVFRKHILRNALNPVVTVVGLQFGKLLGSTVLVEQVFNYPGLSSLLVDGVTHRDYPVVQGIVIVIAVIFITINVIVDLLYGLLDPRVAR</sequence>
<dbReference type="InterPro" id="IPR045621">
    <property type="entry name" value="BPD_transp_1_N"/>
</dbReference>
<organism evidence="9 10">
    <name type="scientific">Spelaeicoccus albus</name>
    <dbReference type="NCBI Taxonomy" id="1280376"/>
    <lineage>
        <taxon>Bacteria</taxon>
        <taxon>Bacillati</taxon>
        <taxon>Actinomycetota</taxon>
        <taxon>Actinomycetes</taxon>
        <taxon>Micrococcales</taxon>
        <taxon>Brevibacteriaceae</taxon>
        <taxon>Spelaeicoccus</taxon>
    </lineage>
</organism>
<comment type="subcellular location">
    <subcellularLocation>
        <location evidence="1 7">Cell membrane</location>
        <topology evidence="1 7">Multi-pass membrane protein</topology>
    </subcellularLocation>
</comment>
<protein>
    <submittedName>
        <fullName evidence="9">Peptide/nickel transport system permease protein</fullName>
    </submittedName>
</protein>
<dbReference type="Gene3D" id="1.10.3720.10">
    <property type="entry name" value="MetI-like"/>
    <property type="match status" value="1"/>
</dbReference>
<feature type="domain" description="ABC transmembrane type-1" evidence="8">
    <location>
        <begin position="99"/>
        <end position="306"/>
    </location>
</feature>
<feature type="transmembrane region" description="Helical" evidence="7">
    <location>
        <begin position="105"/>
        <end position="125"/>
    </location>
</feature>
<reference evidence="9 10" key="1">
    <citation type="submission" date="2020-07" db="EMBL/GenBank/DDBJ databases">
        <title>Sequencing the genomes of 1000 actinobacteria strains.</title>
        <authorList>
            <person name="Klenk H.-P."/>
        </authorList>
    </citation>
    <scope>NUCLEOTIDE SEQUENCE [LARGE SCALE GENOMIC DNA]</scope>
    <source>
        <strain evidence="9 10">DSM 26341</strain>
    </source>
</reference>
<dbReference type="Pfam" id="PF00528">
    <property type="entry name" value="BPD_transp_1"/>
    <property type="match status" value="1"/>
</dbReference>
<feature type="transmembrane region" description="Helical" evidence="7">
    <location>
        <begin position="137"/>
        <end position="160"/>
    </location>
</feature>
<feature type="transmembrane region" description="Helical" evidence="7">
    <location>
        <begin position="283"/>
        <end position="309"/>
    </location>
</feature>
<accession>A0A7Z0D4M3</accession>
<dbReference type="Pfam" id="PF19300">
    <property type="entry name" value="BPD_transp_1_N"/>
    <property type="match status" value="1"/>
</dbReference>
<evidence type="ECO:0000313" key="9">
    <source>
        <dbReference type="EMBL" id="NYI68770.1"/>
    </source>
</evidence>
<keyword evidence="2 7" id="KW-0813">Transport</keyword>
<evidence type="ECO:0000256" key="1">
    <source>
        <dbReference type="ARBA" id="ARBA00004651"/>
    </source>
</evidence>
<dbReference type="GO" id="GO:0055085">
    <property type="term" value="P:transmembrane transport"/>
    <property type="evidence" value="ECO:0007669"/>
    <property type="project" value="InterPro"/>
</dbReference>
<dbReference type="CDD" id="cd06261">
    <property type="entry name" value="TM_PBP2"/>
    <property type="match status" value="1"/>
</dbReference>
<feature type="transmembrane region" description="Helical" evidence="7">
    <location>
        <begin position="180"/>
        <end position="199"/>
    </location>
</feature>
<feature type="transmembrane region" description="Helical" evidence="7">
    <location>
        <begin position="237"/>
        <end position="263"/>
    </location>
</feature>
<keyword evidence="5 7" id="KW-1133">Transmembrane helix</keyword>
<comment type="caution">
    <text evidence="9">The sequence shown here is derived from an EMBL/GenBank/DDBJ whole genome shotgun (WGS) entry which is preliminary data.</text>
</comment>
<evidence type="ECO:0000256" key="6">
    <source>
        <dbReference type="ARBA" id="ARBA00023136"/>
    </source>
</evidence>
<dbReference type="EMBL" id="JACBZP010000001">
    <property type="protein sequence ID" value="NYI68770.1"/>
    <property type="molecule type" value="Genomic_DNA"/>
</dbReference>
<dbReference type="PANTHER" id="PTHR43163">
    <property type="entry name" value="DIPEPTIDE TRANSPORT SYSTEM PERMEASE PROTEIN DPPB-RELATED"/>
    <property type="match status" value="1"/>
</dbReference>